<feature type="region of interest" description="Disordered" evidence="1">
    <location>
        <begin position="27"/>
        <end position="69"/>
    </location>
</feature>
<feature type="compositionally biased region" description="Basic and acidic residues" evidence="1">
    <location>
        <begin position="60"/>
        <end position="69"/>
    </location>
</feature>
<feature type="compositionally biased region" description="Basic and acidic residues" evidence="1">
    <location>
        <begin position="163"/>
        <end position="191"/>
    </location>
</feature>
<gene>
    <name evidence="2" type="ORF">XNOV1_A004897</name>
</gene>
<keyword evidence="3" id="KW-1185">Reference proteome</keyword>
<organism evidence="2 3">
    <name type="scientific">Xyrichtys novacula</name>
    <name type="common">Pearly razorfish</name>
    <name type="synonym">Hemipteronotus novacula</name>
    <dbReference type="NCBI Taxonomy" id="13765"/>
    <lineage>
        <taxon>Eukaryota</taxon>
        <taxon>Metazoa</taxon>
        <taxon>Chordata</taxon>
        <taxon>Craniata</taxon>
        <taxon>Vertebrata</taxon>
        <taxon>Euteleostomi</taxon>
        <taxon>Actinopterygii</taxon>
        <taxon>Neopterygii</taxon>
        <taxon>Teleostei</taxon>
        <taxon>Neoteleostei</taxon>
        <taxon>Acanthomorphata</taxon>
        <taxon>Eupercaria</taxon>
        <taxon>Labriformes</taxon>
        <taxon>Labridae</taxon>
        <taxon>Xyrichtys</taxon>
    </lineage>
</organism>
<dbReference type="Proteomes" id="UP001178508">
    <property type="component" value="Chromosome 17"/>
</dbReference>
<feature type="compositionally biased region" description="Basic and acidic residues" evidence="1">
    <location>
        <begin position="198"/>
        <end position="218"/>
    </location>
</feature>
<protein>
    <submittedName>
        <fullName evidence="2">Uncharacterized protein</fullName>
    </submittedName>
</protein>
<evidence type="ECO:0000313" key="2">
    <source>
        <dbReference type="EMBL" id="CAJ1078251.1"/>
    </source>
</evidence>
<proteinExistence type="predicted"/>
<reference evidence="2" key="1">
    <citation type="submission" date="2023-08" db="EMBL/GenBank/DDBJ databases">
        <authorList>
            <person name="Alioto T."/>
            <person name="Alioto T."/>
            <person name="Gomez Garrido J."/>
        </authorList>
    </citation>
    <scope>NUCLEOTIDE SEQUENCE</scope>
</reference>
<sequence>MEQRFTWASALVLVPGRPGSQRLILRRIPAQTSSSSSSSSTPASPPGWTVRSHTLFPSHTTDEASKEQHRKTLNEVVRACPPKRVPTVAPEAGPSKTPCISFKLWSQALAGFSPEDGVESRPAVKVRSPRPAVAPRAAPQRCPWRAAVAPSAAPGPGSLKAALTEKRAEKRKGQESRGEEEVKERRWEGQRFKTVTGTEREEREDLVGRKERRGKERS</sequence>
<evidence type="ECO:0000313" key="3">
    <source>
        <dbReference type="Proteomes" id="UP001178508"/>
    </source>
</evidence>
<accession>A0AAV1GYD2</accession>
<evidence type="ECO:0000256" key="1">
    <source>
        <dbReference type="SAM" id="MobiDB-lite"/>
    </source>
</evidence>
<dbReference type="AlphaFoldDB" id="A0AAV1GYD2"/>
<dbReference type="EMBL" id="OY660880">
    <property type="protein sequence ID" value="CAJ1078251.1"/>
    <property type="molecule type" value="Genomic_DNA"/>
</dbReference>
<feature type="region of interest" description="Disordered" evidence="1">
    <location>
        <begin position="163"/>
        <end position="218"/>
    </location>
</feature>
<name>A0AAV1GYD2_XYRNO</name>
<feature type="compositionally biased region" description="Low complexity" evidence="1">
    <location>
        <begin position="29"/>
        <end position="42"/>
    </location>
</feature>